<dbReference type="SUPFAM" id="SSF75005">
    <property type="entry name" value="Arabinanase/levansucrase/invertase"/>
    <property type="match status" value="1"/>
</dbReference>
<dbReference type="Gene3D" id="2.115.10.20">
    <property type="entry name" value="Glycosyl hydrolase domain, family 43"/>
    <property type="match status" value="1"/>
</dbReference>
<dbReference type="InterPro" id="IPR046780">
    <property type="entry name" value="aBig_2"/>
</dbReference>
<dbReference type="Gene3D" id="2.60.120.200">
    <property type="match status" value="1"/>
</dbReference>
<dbReference type="Pfam" id="PF07532">
    <property type="entry name" value="Big_4"/>
    <property type="match status" value="1"/>
</dbReference>
<dbReference type="PANTHER" id="PTHR43301:SF3">
    <property type="entry name" value="ARABINAN ENDO-1,5-ALPHA-L-ARABINOSIDASE A-RELATED"/>
    <property type="match status" value="1"/>
</dbReference>
<evidence type="ECO:0000256" key="1">
    <source>
        <dbReference type="ARBA" id="ARBA00022801"/>
    </source>
</evidence>
<evidence type="ECO:0000313" key="7">
    <source>
        <dbReference type="Proteomes" id="UP001146067"/>
    </source>
</evidence>
<dbReference type="PANTHER" id="PTHR43301">
    <property type="entry name" value="ARABINAN ENDO-1,5-ALPHA-L-ARABINOSIDASE"/>
    <property type="match status" value="1"/>
</dbReference>
<dbReference type="RefSeq" id="WP_270111065.1">
    <property type="nucleotide sequence ID" value="NZ_JAPZVP010000012.1"/>
</dbReference>
<dbReference type="SUPFAM" id="SSF49899">
    <property type="entry name" value="Concanavalin A-like lectins/glucanases"/>
    <property type="match status" value="1"/>
</dbReference>
<name>A0A9X3PCT8_9ACTN</name>
<dbReference type="CDD" id="cd08983">
    <property type="entry name" value="GH43_Bt3655-like"/>
    <property type="match status" value="1"/>
</dbReference>
<evidence type="ECO:0000313" key="6">
    <source>
        <dbReference type="EMBL" id="MDA1361095.1"/>
    </source>
</evidence>
<accession>A0A9X3PCT8</accession>
<dbReference type="InterPro" id="IPR011081">
    <property type="entry name" value="Big_4"/>
</dbReference>
<keyword evidence="1" id="KW-0378">Hydrolase</keyword>
<dbReference type="AlphaFoldDB" id="A0A9X3PCT8"/>
<evidence type="ECO:0000259" key="5">
    <source>
        <dbReference type="Pfam" id="PF20578"/>
    </source>
</evidence>
<dbReference type="InterPro" id="IPR023296">
    <property type="entry name" value="Glyco_hydro_beta-prop_sf"/>
</dbReference>
<feature type="domain" description="Atrophied bacterial Ig" evidence="5">
    <location>
        <begin position="270"/>
        <end position="327"/>
    </location>
</feature>
<proteinExistence type="predicted"/>
<organism evidence="6 7">
    <name type="scientific">Glycomyces luteolus</name>
    <dbReference type="NCBI Taxonomy" id="2670330"/>
    <lineage>
        <taxon>Bacteria</taxon>
        <taxon>Bacillati</taxon>
        <taxon>Actinomycetota</taxon>
        <taxon>Actinomycetes</taxon>
        <taxon>Glycomycetales</taxon>
        <taxon>Glycomycetaceae</taxon>
        <taxon>Glycomyces</taxon>
    </lineage>
</organism>
<keyword evidence="7" id="KW-1185">Reference proteome</keyword>
<protein>
    <submittedName>
        <fullName evidence="6">Ig-like domain-containing protein</fullName>
    </submittedName>
</protein>
<gene>
    <name evidence="6" type="ORF">O1R50_15805</name>
</gene>
<keyword evidence="3" id="KW-0732">Signal</keyword>
<keyword evidence="2" id="KW-0326">Glycosidase</keyword>
<dbReference type="Pfam" id="PF20578">
    <property type="entry name" value="aBig_2"/>
    <property type="match status" value="1"/>
</dbReference>
<dbReference type="Proteomes" id="UP001146067">
    <property type="component" value="Unassembled WGS sequence"/>
</dbReference>
<evidence type="ECO:0000259" key="4">
    <source>
        <dbReference type="Pfam" id="PF07532"/>
    </source>
</evidence>
<feature type="domain" description="Bacterial Ig-like" evidence="4">
    <location>
        <begin position="679"/>
        <end position="741"/>
    </location>
</feature>
<dbReference type="GO" id="GO:0016798">
    <property type="term" value="F:hydrolase activity, acting on glycosyl bonds"/>
    <property type="evidence" value="ECO:0007669"/>
    <property type="project" value="UniProtKB-KW"/>
</dbReference>
<evidence type="ECO:0000256" key="3">
    <source>
        <dbReference type="SAM" id="SignalP"/>
    </source>
</evidence>
<dbReference type="EMBL" id="JAPZVP010000012">
    <property type="protein sequence ID" value="MDA1361095.1"/>
    <property type="molecule type" value="Genomic_DNA"/>
</dbReference>
<comment type="caution">
    <text evidence="6">The sequence shown here is derived from an EMBL/GenBank/DDBJ whole genome shotgun (WGS) entry which is preliminary data.</text>
</comment>
<dbReference type="Pfam" id="PF13385">
    <property type="entry name" value="Laminin_G_3"/>
    <property type="match status" value="1"/>
</dbReference>
<sequence>MTTATNALACLIAGTLLAVGLPAVASAEPAEPVPVVHYTFDELTSLGAGATLANTGSGGAALDGVVSNTGAAVVADESGGSAVKFPGGAGASTTAPFATIPLGAVAAGQQDITLTARIKLDATANNCQWPFMIGESRTKYLFATTGCGSGTYGEAVDGSVRATARRAGVLGTGWHDLRVALDGGSRLYYYIDDALVASTATTLTAADAAGSTRSGWLAKSPYGDAFFNGTIGDFAVYAESLVDIDDTWSVFTSSLAFADGDVVKVHPDETRTLALPTTGGVVWTSSDPGVIDPLTGAVTPPAEGVATVTLSATLASGGETRSASYTLATSRPAAGDPYGYLMVHFIEDANGYAEKVYFDLSRGDDPTKWDRLNAGDPILASDLGSTGIRDPYLVQNPTTGAYYLMATDLRVFGCQPFTTGGREYDCSQHGSWPAGANLSRELVFWESDDLVNWSEPWTLPIAQPDQGMAWAPEATWDPLAERFVMYWSSKTYPTTRFPDQVASEAGAYSKVQYGFTTDFRTDYTYGGVMIDKGRNVIDTTIYQYDGRTYRISKDNGDANVGIWMEATDAPDWWLPTTTWTTVETAIGKADYGSVEGPLMFKDTNKDAWYVYVDQYGGSSQGYRPYRVTGLETGDLDDILFTKMSASEFDMLSTTKHGVVRPLRLDEYTALRKADSVSSIAPVAVETTAGEAPALPETATVSYEDARFGAARIERAVTWDQIDPGAYAAEGTFTVTGVVEGVLPDQQFSADHAETLRAQATVTVLPPPLTLEAVASTRCVAGKVHIVASIRNADDEPAGIVVTSLYGAKTVTGLAPGSTASVVFTTRQTAVPAGEVAVGGTSASGEYDGGAAHAAASCG</sequence>
<feature type="signal peptide" evidence="3">
    <location>
        <begin position="1"/>
        <end position="25"/>
    </location>
</feature>
<feature type="chain" id="PRO_5040985428" evidence="3">
    <location>
        <begin position="26"/>
        <end position="858"/>
    </location>
</feature>
<reference evidence="6" key="1">
    <citation type="submission" date="2022-12" db="EMBL/GenBank/DDBJ databases">
        <title>Gycomyces niveus sp.nov.,a novel actinomycete isolated from soil in Shouguan.</title>
        <authorList>
            <person name="Yang X."/>
        </authorList>
    </citation>
    <scope>NUCLEOTIDE SEQUENCE</scope>
    <source>
        <strain evidence="6">NEAU-A15</strain>
    </source>
</reference>
<dbReference type="InterPro" id="IPR050727">
    <property type="entry name" value="GH43_arabinanases"/>
</dbReference>
<dbReference type="InterPro" id="IPR013320">
    <property type="entry name" value="ConA-like_dom_sf"/>
</dbReference>
<evidence type="ECO:0000256" key="2">
    <source>
        <dbReference type="ARBA" id="ARBA00023295"/>
    </source>
</evidence>